<dbReference type="SUPFAM" id="SSF103473">
    <property type="entry name" value="MFS general substrate transporter"/>
    <property type="match status" value="1"/>
</dbReference>
<feature type="transmembrane region" description="Helical" evidence="7">
    <location>
        <begin position="175"/>
        <end position="197"/>
    </location>
</feature>
<evidence type="ECO:0000313" key="10">
    <source>
        <dbReference type="Proteomes" id="UP001200034"/>
    </source>
</evidence>
<reference evidence="9" key="1">
    <citation type="journal article" date="2021" name="Mol. Ecol. Resour.">
        <title>Phylogenomic analyses of the genus Drosophila reveals genomic signals of climate adaptation.</title>
        <authorList>
            <person name="Li F."/>
            <person name="Rane R.V."/>
            <person name="Luria V."/>
            <person name="Xiong Z."/>
            <person name="Chen J."/>
            <person name="Li Z."/>
            <person name="Catullo R.A."/>
            <person name="Griffin P.C."/>
            <person name="Schiffer M."/>
            <person name="Pearce S."/>
            <person name="Lee S.F."/>
            <person name="McElroy K."/>
            <person name="Stocker A."/>
            <person name="Shirriffs J."/>
            <person name="Cockerell F."/>
            <person name="Coppin C."/>
            <person name="Sgro C.M."/>
            <person name="Karger A."/>
            <person name="Cain J.W."/>
            <person name="Weber J.A."/>
            <person name="Santpere G."/>
            <person name="Kirschner M.W."/>
            <person name="Hoffmann A.A."/>
            <person name="Oakeshott J.G."/>
            <person name="Zhang G."/>
        </authorList>
    </citation>
    <scope>NUCLEOTIDE SEQUENCE</scope>
    <source>
        <strain evidence="9">BGI-SZ-2011g</strain>
    </source>
</reference>
<dbReference type="AlphaFoldDB" id="A0AAD4K3N0"/>
<keyword evidence="10" id="KW-1185">Reference proteome</keyword>
<sequence>STNCIEHVPARFIFVCLAHIGIIILYGLRVNLSVTMVAMLNHTAIMGNVTEMETVSGECERPDGQTPGQLENGPYEWSEPLQGMLLGSFLWGSLVAQIPLAYVAQMYSAKWVFLCAVTGNVICTLLIPPLVKLHYAGLLAMRIIQGLTGGAGFPAMHIMIAHWAPQTERLTITSIVYAGTSAGTFYSILMAGLLSKYLGWEMVFYVMGGLSSIWIPFWVILIQDNPNKQRFISADEREMINKSLGTSKEPFKQPLLPCCKVLKSLPFWAILIAHSCSNFGWYMYLIEIPFYLKQVLKFEVSKNALFSSLPYIPSMIFSIVVGRVLDHLQNKGAFFNIFSLFLYFFLGKLNRTNARKIATAFSSLIPAAMLTGLCFVGCHHYLAVALMSIGIIAMGAATAGFVGNHMDIAPNFAGILIGITNTVAAIPGILVAQLAGFVTEGNQTIEAWRIVFSVAIILLLIEFVVYTVFGSGKKQDWND</sequence>
<dbReference type="EMBL" id="JAJJHW010001127">
    <property type="protein sequence ID" value="KAH8376957.1"/>
    <property type="molecule type" value="Genomic_DNA"/>
</dbReference>
<evidence type="ECO:0000256" key="5">
    <source>
        <dbReference type="ARBA" id="ARBA00022989"/>
    </source>
</evidence>
<feature type="domain" description="Major facilitator superfamily (MFS) profile" evidence="8">
    <location>
        <begin position="19"/>
        <end position="474"/>
    </location>
</feature>
<keyword evidence="4" id="KW-0769">Symport</keyword>
<evidence type="ECO:0000256" key="2">
    <source>
        <dbReference type="ARBA" id="ARBA00022448"/>
    </source>
</evidence>
<dbReference type="PROSITE" id="PS50850">
    <property type="entry name" value="MFS"/>
    <property type="match status" value="1"/>
</dbReference>
<dbReference type="Proteomes" id="UP001200034">
    <property type="component" value="Unassembled WGS sequence"/>
</dbReference>
<keyword evidence="5 7" id="KW-1133">Transmembrane helix</keyword>
<feature type="transmembrane region" description="Helical" evidence="7">
    <location>
        <begin position="84"/>
        <end position="104"/>
    </location>
</feature>
<feature type="non-terminal residue" evidence="9">
    <location>
        <position position="479"/>
    </location>
</feature>
<protein>
    <recommendedName>
        <fullName evidence="8">Major facilitator superfamily (MFS) profile domain-containing protein</fullName>
    </recommendedName>
</protein>
<feature type="transmembrane region" description="Helical" evidence="7">
    <location>
        <begin position="265"/>
        <end position="284"/>
    </location>
</feature>
<dbReference type="InterPro" id="IPR036259">
    <property type="entry name" value="MFS_trans_sf"/>
</dbReference>
<name>A0AAD4K3N0_9MUSC</name>
<gene>
    <name evidence="9" type="ORF">KR093_002369</name>
</gene>
<dbReference type="GO" id="GO:0016020">
    <property type="term" value="C:membrane"/>
    <property type="evidence" value="ECO:0007669"/>
    <property type="project" value="UniProtKB-SubCell"/>
</dbReference>
<feature type="transmembrane region" description="Helical" evidence="7">
    <location>
        <begin position="143"/>
        <end position="163"/>
    </location>
</feature>
<dbReference type="GO" id="GO:0015293">
    <property type="term" value="F:symporter activity"/>
    <property type="evidence" value="ECO:0007669"/>
    <property type="project" value="UniProtKB-KW"/>
</dbReference>
<dbReference type="PANTHER" id="PTHR11662:SF457">
    <property type="entry name" value="MAJOR FACILITATOR SUPERFAMILY TRANSPORTER 3"/>
    <property type="match status" value="1"/>
</dbReference>
<dbReference type="InterPro" id="IPR020846">
    <property type="entry name" value="MFS_dom"/>
</dbReference>
<dbReference type="InterPro" id="IPR011701">
    <property type="entry name" value="MFS"/>
</dbReference>
<evidence type="ECO:0000259" key="8">
    <source>
        <dbReference type="PROSITE" id="PS50850"/>
    </source>
</evidence>
<feature type="transmembrane region" description="Helical" evidence="7">
    <location>
        <begin position="383"/>
        <end position="403"/>
    </location>
</feature>
<comment type="caution">
    <text evidence="9">The sequence shown here is derived from an EMBL/GenBank/DDBJ whole genome shotgun (WGS) entry which is preliminary data.</text>
</comment>
<feature type="transmembrane region" description="Helical" evidence="7">
    <location>
        <begin position="450"/>
        <end position="469"/>
    </location>
</feature>
<evidence type="ECO:0000256" key="6">
    <source>
        <dbReference type="ARBA" id="ARBA00023136"/>
    </source>
</evidence>
<feature type="transmembrane region" description="Helical" evidence="7">
    <location>
        <begin position="203"/>
        <end position="222"/>
    </location>
</feature>
<evidence type="ECO:0000313" key="9">
    <source>
        <dbReference type="EMBL" id="KAH8376957.1"/>
    </source>
</evidence>
<dbReference type="InterPro" id="IPR050382">
    <property type="entry name" value="MFS_Na/Anion_cotransporter"/>
</dbReference>
<dbReference type="FunFam" id="1.20.1250.20:FF:000003">
    <property type="entry name" value="Solute carrier family 17 member 3"/>
    <property type="match status" value="1"/>
</dbReference>
<feature type="transmembrane region" description="Helical" evidence="7">
    <location>
        <begin position="304"/>
        <end position="325"/>
    </location>
</feature>
<proteinExistence type="predicted"/>
<dbReference type="Pfam" id="PF07690">
    <property type="entry name" value="MFS_1"/>
    <property type="match status" value="1"/>
</dbReference>
<evidence type="ECO:0000256" key="3">
    <source>
        <dbReference type="ARBA" id="ARBA00022692"/>
    </source>
</evidence>
<dbReference type="Gene3D" id="1.20.1250.20">
    <property type="entry name" value="MFS general substrate transporter like domains"/>
    <property type="match status" value="2"/>
</dbReference>
<dbReference type="PANTHER" id="PTHR11662">
    <property type="entry name" value="SOLUTE CARRIER FAMILY 17"/>
    <property type="match status" value="1"/>
</dbReference>
<keyword evidence="2" id="KW-0813">Transport</keyword>
<comment type="subcellular location">
    <subcellularLocation>
        <location evidence="1">Membrane</location>
        <topology evidence="1">Multi-pass membrane protein</topology>
    </subcellularLocation>
</comment>
<feature type="transmembrane region" description="Helical" evidence="7">
    <location>
        <begin position="332"/>
        <end position="351"/>
    </location>
</feature>
<evidence type="ECO:0000256" key="4">
    <source>
        <dbReference type="ARBA" id="ARBA00022847"/>
    </source>
</evidence>
<keyword evidence="3 7" id="KW-0812">Transmembrane</keyword>
<evidence type="ECO:0000256" key="7">
    <source>
        <dbReference type="SAM" id="Phobius"/>
    </source>
</evidence>
<dbReference type="GO" id="GO:0006820">
    <property type="term" value="P:monoatomic anion transport"/>
    <property type="evidence" value="ECO:0007669"/>
    <property type="project" value="TreeGrafter"/>
</dbReference>
<feature type="transmembrane region" description="Helical" evidence="7">
    <location>
        <begin position="357"/>
        <end position="376"/>
    </location>
</feature>
<keyword evidence="6 7" id="KW-0472">Membrane</keyword>
<feature type="transmembrane region" description="Helical" evidence="7">
    <location>
        <begin position="415"/>
        <end position="438"/>
    </location>
</feature>
<organism evidence="9 10">
    <name type="scientific">Drosophila rubida</name>
    <dbReference type="NCBI Taxonomy" id="30044"/>
    <lineage>
        <taxon>Eukaryota</taxon>
        <taxon>Metazoa</taxon>
        <taxon>Ecdysozoa</taxon>
        <taxon>Arthropoda</taxon>
        <taxon>Hexapoda</taxon>
        <taxon>Insecta</taxon>
        <taxon>Pterygota</taxon>
        <taxon>Neoptera</taxon>
        <taxon>Endopterygota</taxon>
        <taxon>Diptera</taxon>
        <taxon>Brachycera</taxon>
        <taxon>Muscomorpha</taxon>
        <taxon>Ephydroidea</taxon>
        <taxon>Drosophilidae</taxon>
        <taxon>Drosophila</taxon>
    </lineage>
</organism>
<dbReference type="CDD" id="cd17318">
    <property type="entry name" value="MFS_SLC17"/>
    <property type="match status" value="1"/>
</dbReference>
<evidence type="ECO:0000256" key="1">
    <source>
        <dbReference type="ARBA" id="ARBA00004141"/>
    </source>
</evidence>
<feature type="transmembrane region" description="Helical" evidence="7">
    <location>
        <begin position="111"/>
        <end position="131"/>
    </location>
</feature>
<feature type="transmembrane region" description="Helical" evidence="7">
    <location>
        <begin position="12"/>
        <end position="32"/>
    </location>
</feature>
<accession>A0AAD4K3N0</accession>
<feature type="non-terminal residue" evidence="9">
    <location>
        <position position="1"/>
    </location>
</feature>